<dbReference type="Proteomes" id="UP001057877">
    <property type="component" value="Chromosome"/>
</dbReference>
<dbReference type="EMBL" id="CP091430">
    <property type="protein sequence ID" value="UVI32002.1"/>
    <property type="molecule type" value="Genomic_DNA"/>
</dbReference>
<keyword evidence="3" id="KW-0560">Oxidoreductase</keyword>
<reference evidence="3" key="1">
    <citation type="submission" date="2022-01" db="EMBL/GenBank/DDBJ databases">
        <title>Paenibacillus spongiae sp. nov., isolated from marine sponge.</title>
        <authorList>
            <person name="Li Z."/>
            <person name="Zhang M."/>
        </authorList>
    </citation>
    <scope>NUCLEOTIDE SEQUENCE</scope>
    <source>
        <strain evidence="3">PHS-Z3</strain>
    </source>
</reference>
<evidence type="ECO:0000313" key="3">
    <source>
        <dbReference type="EMBL" id="UVI32002.1"/>
    </source>
</evidence>
<dbReference type="GO" id="GO:0051213">
    <property type="term" value="F:dioxygenase activity"/>
    <property type="evidence" value="ECO:0007669"/>
    <property type="project" value="UniProtKB-KW"/>
</dbReference>
<organism evidence="3 4">
    <name type="scientific">Paenibacillus spongiae</name>
    <dbReference type="NCBI Taxonomy" id="2909671"/>
    <lineage>
        <taxon>Bacteria</taxon>
        <taxon>Bacillati</taxon>
        <taxon>Bacillota</taxon>
        <taxon>Bacilli</taxon>
        <taxon>Bacillales</taxon>
        <taxon>Paenibacillaceae</taxon>
        <taxon>Paenibacillus</taxon>
    </lineage>
</organism>
<evidence type="ECO:0000256" key="1">
    <source>
        <dbReference type="ARBA" id="ARBA00022723"/>
    </source>
</evidence>
<protein>
    <submittedName>
        <fullName evidence="3">Phytanoyl-CoA dioxygenase family protein</fullName>
    </submittedName>
</protein>
<dbReference type="SUPFAM" id="SSF51197">
    <property type="entry name" value="Clavaminate synthase-like"/>
    <property type="match status" value="1"/>
</dbReference>
<keyword evidence="2" id="KW-0408">Iron</keyword>
<dbReference type="PANTHER" id="PTHR20883:SF15">
    <property type="entry name" value="PHYTANOYL-COA DIOXYGENASE DOMAIN-CONTAINING PROTEIN 1"/>
    <property type="match status" value="1"/>
</dbReference>
<proteinExistence type="predicted"/>
<dbReference type="InterPro" id="IPR008775">
    <property type="entry name" value="Phytyl_CoA_dOase-like"/>
</dbReference>
<keyword evidence="4" id="KW-1185">Reference proteome</keyword>
<evidence type="ECO:0000313" key="4">
    <source>
        <dbReference type="Proteomes" id="UP001057877"/>
    </source>
</evidence>
<accession>A0ABY5SDG8</accession>
<sequence>MNATERYLFDVQGYLLVEDVLSQEELKHLNEAIDKRQEAGQPIQNFLMWEEPVFRALINHPKAKPYLSIMLGNHYRLDHEYAIIHRKGDKPLHLHGGNTPYDPGQYYHVQNGTLFSGLTVYSFALSEIGQNDGGFCCIPGSHKANFRVPEAFKHYEEIGPTVHIAQKPGDLLIFTEALTHGTFAWQGAHERRSLLYKYSPLMIAWAKYTRTPELLALMTPEQKEILDPTYHPYLRQSSIYDEA</sequence>
<name>A0ABY5SDG8_9BACL</name>
<dbReference type="Pfam" id="PF05721">
    <property type="entry name" value="PhyH"/>
    <property type="match status" value="1"/>
</dbReference>
<gene>
    <name evidence="3" type="ORF">L1F29_09380</name>
</gene>
<dbReference type="Gene3D" id="2.60.120.620">
    <property type="entry name" value="q2cbj1_9rhob like domain"/>
    <property type="match status" value="1"/>
</dbReference>
<keyword evidence="1" id="KW-0479">Metal-binding</keyword>
<evidence type="ECO:0000256" key="2">
    <source>
        <dbReference type="ARBA" id="ARBA00023004"/>
    </source>
</evidence>
<dbReference type="PANTHER" id="PTHR20883">
    <property type="entry name" value="PHYTANOYL-COA DIOXYGENASE DOMAIN CONTAINING 1"/>
    <property type="match status" value="1"/>
</dbReference>
<dbReference type="RefSeq" id="WP_258388062.1">
    <property type="nucleotide sequence ID" value="NZ_CP091430.1"/>
</dbReference>
<keyword evidence="3" id="KW-0223">Dioxygenase</keyword>